<name>A0ACD3AC03_9AGAR</name>
<gene>
    <name evidence="1" type="ORF">BDN72DRAFT_902886</name>
</gene>
<evidence type="ECO:0000313" key="1">
    <source>
        <dbReference type="EMBL" id="TFK62854.1"/>
    </source>
</evidence>
<reference evidence="1 2" key="1">
    <citation type="journal article" date="2019" name="Nat. Ecol. Evol.">
        <title>Megaphylogeny resolves global patterns of mushroom evolution.</title>
        <authorList>
            <person name="Varga T."/>
            <person name="Krizsan K."/>
            <person name="Foldi C."/>
            <person name="Dima B."/>
            <person name="Sanchez-Garcia M."/>
            <person name="Sanchez-Ramirez S."/>
            <person name="Szollosi G.J."/>
            <person name="Szarkandi J.G."/>
            <person name="Papp V."/>
            <person name="Albert L."/>
            <person name="Andreopoulos W."/>
            <person name="Angelini C."/>
            <person name="Antonin V."/>
            <person name="Barry K.W."/>
            <person name="Bougher N.L."/>
            <person name="Buchanan P."/>
            <person name="Buyck B."/>
            <person name="Bense V."/>
            <person name="Catcheside P."/>
            <person name="Chovatia M."/>
            <person name="Cooper J."/>
            <person name="Damon W."/>
            <person name="Desjardin D."/>
            <person name="Finy P."/>
            <person name="Geml J."/>
            <person name="Haridas S."/>
            <person name="Hughes K."/>
            <person name="Justo A."/>
            <person name="Karasinski D."/>
            <person name="Kautmanova I."/>
            <person name="Kiss B."/>
            <person name="Kocsube S."/>
            <person name="Kotiranta H."/>
            <person name="LaButti K.M."/>
            <person name="Lechner B.E."/>
            <person name="Liimatainen K."/>
            <person name="Lipzen A."/>
            <person name="Lukacs Z."/>
            <person name="Mihaltcheva S."/>
            <person name="Morgado L.N."/>
            <person name="Niskanen T."/>
            <person name="Noordeloos M.E."/>
            <person name="Ohm R.A."/>
            <person name="Ortiz-Santana B."/>
            <person name="Ovrebo C."/>
            <person name="Racz N."/>
            <person name="Riley R."/>
            <person name="Savchenko A."/>
            <person name="Shiryaev A."/>
            <person name="Soop K."/>
            <person name="Spirin V."/>
            <person name="Szebenyi C."/>
            <person name="Tomsovsky M."/>
            <person name="Tulloss R.E."/>
            <person name="Uehling J."/>
            <person name="Grigoriev I.V."/>
            <person name="Vagvolgyi C."/>
            <person name="Papp T."/>
            <person name="Martin F.M."/>
            <person name="Miettinen O."/>
            <person name="Hibbett D.S."/>
            <person name="Nagy L.G."/>
        </authorList>
    </citation>
    <scope>NUCLEOTIDE SEQUENCE [LARGE SCALE GENOMIC DNA]</scope>
    <source>
        <strain evidence="1 2">NL-1719</strain>
    </source>
</reference>
<evidence type="ECO:0000313" key="2">
    <source>
        <dbReference type="Proteomes" id="UP000308600"/>
    </source>
</evidence>
<keyword evidence="2" id="KW-1185">Reference proteome</keyword>
<sequence length="551" mass="59791">MPAERTRGSRRTDADGSQLVWTMPVEPVDSSGIAFTTAMTPITFTSNAGAAFNSTPPSSSLPDSTFDDMPPLVDAPPLSSEFILFPPAEESNLSAAAARKQAHSKKKPENHIPRPPNAFILFRSSFIKSQHVSTEVETNHSTLSKIIGLTWQNLPEDERKVWHAKAKNALEDHKRKYPKYAFRPLHNRGRNTSAGTCGPGGGLEGKRKVREVEPKDMKRCAKIAELLISGKKGAELDAAIQEFDKTHVPEIVTRFEAPITAQQYHHTSNAPSQQPGYIHQTTKGDKPATKKRRVASVKPSRSSTPEETTFSVSTPVFDGVANTVEEQTKFNGPVFDFTSFAFDPSTEFNCSTPSTNSIPSTPHLQVDTSFIHDSTLPWSTPPMYSAASPASSISEIHTPGLEYASFDHDALYTKYPSTPNDDVFNSVFAQQQGVDFNGNTGITPGMEYAPDMGIAVGAAGGLAGHNPDHHHHSHIDPYLSLSHSAPEYHQFDQMAAVLGAMPCGTNTTSSTSTTTTTGLYDIVSPTPSHPSCHGLDLDFSLWVPGMTQTAF</sequence>
<dbReference type="EMBL" id="ML208555">
    <property type="protein sequence ID" value="TFK62854.1"/>
    <property type="molecule type" value="Genomic_DNA"/>
</dbReference>
<dbReference type="Proteomes" id="UP000308600">
    <property type="component" value="Unassembled WGS sequence"/>
</dbReference>
<organism evidence="1 2">
    <name type="scientific">Pluteus cervinus</name>
    <dbReference type="NCBI Taxonomy" id="181527"/>
    <lineage>
        <taxon>Eukaryota</taxon>
        <taxon>Fungi</taxon>
        <taxon>Dikarya</taxon>
        <taxon>Basidiomycota</taxon>
        <taxon>Agaricomycotina</taxon>
        <taxon>Agaricomycetes</taxon>
        <taxon>Agaricomycetidae</taxon>
        <taxon>Agaricales</taxon>
        <taxon>Pluteineae</taxon>
        <taxon>Pluteaceae</taxon>
        <taxon>Pluteus</taxon>
    </lineage>
</organism>
<accession>A0ACD3AC03</accession>
<protein>
    <submittedName>
        <fullName evidence="1">Uncharacterized protein</fullName>
    </submittedName>
</protein>
<proteinExistence type="predicted"/>